<dbReference type="EMBL" id="GBRH01235233">
    <property type="protein sequence ID" value="JAD62662.1"/>
    <property type="molecule type" value="Transcribed_RNA"/>
</dbReference>
<sequence length="29" mass="3127">MLVCECVRVTMCLSVVPVLSVSCVRVAVM</sequence>
<evidence type="ECO:0000313" key="1">
    <source>
        <dbReference type="EMBL" id="JAD62662.1"/>
    </source>
</evidence>
<reference evidence="1" key="2">
    <citation type="journal article" date="2015" name="Data Brief">
        <title>Shoot transcriptome of the giant reed, Arundo donax.</title>
        <authorList>
            <person name="Barrero R.A."/>
            <person name="Guerrero F.D."/>
            <person name="Moolhuijzen P."/>
            <person name="Goolsby J.A."/>
            <person name="Tidwell J."/>
            <person name="Bellgard S.E."/>
            <person name="Bellgard M.I."/>
        </authorList>
    </citation>
    <scope>NUCLEOTIDE SEQUENCE</scope>
    <source>
        <tissue evidence="1">Shoot tissue taken approximately 20 cm above the soil surface</tissue>
    </source>
</reference>
<organism evidence="1">
    <name type="scientific">Arundo donax</name>
    <name type="common">Giant reed</name>
    <name type="synonym">Donax arundinaceus</name>
    <dbReference type="NCBI Taxonomy" id="35708"/>
    <lineage>
        <taxon>Eukaryota</taxon>
        <taxon>Viridiplantae</taxon>
        <taxon>Streptophyta</taxon>
        <taxon>Embryophyta</taxon>
        <taxon>Tracheophyta</taxon>
        <taxon>Spermatophyta</taxon>
        <taxon>Magnoliopsida</taxon>
        <taxon>Liliopsida</taxon>
        <taxon>Poales</taxon>
        <taxon>Poaceae</taxon>
        <taxon>PACMAD clade</taxon>
        <taxon>Arundinoideae</taxon>
        <taxon>Arundineae</taxon>
        <taxon>Arundo</taxon>
    </lineage>
</organism>
<dbReference type="AlphaFoldDB" id="A0A0A9BTT3"/>
<proteinExistence type="predicted"/>
<reference evidence="1" key="1">
    <citation type="submission" date="2014-09" db="EMBL/GenBank/DDBJ databases">
        <authorList>
            <person name="Magalhaes I.L.F."/>
            <person name="Oliveira U."/>
            <person name="Santos F.R."/>
            <person name="Vidigal T.H.D.A."/>
            <person name="Brescovit A.D."/>
            <person name="Santos A.J."/>
        </authorList>
    </citation>
    <scope>NUCLEOTIDE SEQUENCE</scope>
    <source>
        <tissue evidence="1">Shoot tissue taken approximately 20 cm above the soil surface</tissue>
    </source>
</reference>
<name>A0A0A9BTT3_ARUDO</name>
<accession>A0A0A9BTT3</accession>
<protein>
    <submittedName>
        <fullName evidence="1">Uncharacterized protein</fullName>
    </submittedName>
</protein>